<evidence type="ECO:0000313" key="2">
    <source>
        <dbReference type="Proteomes" id="UP000026961"/>
    </source>
</evidence>
<protein>
    <submittedName>
        <fullName evidence="1">Uncharacterized protein</fullName>
    </submittedName>
</protein>
<name>A0A0D9YRM8_9ORYZ</name>
<evidence type="ECO:0000313" key="1">
    <source>
        <dbReference type="EnsemblPlants" id="OGLUM02G15110.1"/>
    </source>
</evidence>
<organism evidence="1">
    <name type="scientific">Oryza glumipatula</name>
    <dbReference type="NCBI Taxonomy" id="40148"/>
    <lineage>
        <taxon>Eukaryota</taxon>
        <taxon>Viridiplantae</taxon>
        <taxon>Streptophyta</taxon>
        <taxon>Embryophyta</taxon>
        <taxon>Tracheophyta</taxon>
        <taxon>Spermatophyta</taxon>
        <taxon>Magnoliopsida</taxon>
        <taxon>Liliopsida</taxon>
        <taxon>Poales</taxon>
        <taxon>Poaceae</taxon>
        <taxon>BOP clade</taxon>
        <taxon>Oryzoideae</taxon>
        <taxon>Oryzeae</taxon>
        <taxon>Oryzinae</taxon>
        <taxon>Oryza</taxon>
    </lineage>
</organism>
<dbReference type="AlphaFoldDB" id="A0A0D9YRM8"/>
<reference evidence="1" key="2">
    <citation type="submission" date="2018-05" db="EMBL/GenBank/DDBJ databases">
        <title>OgluRS3 (Oryza glumaepatula Reference Sequence Version 3).</title>
        <authorList>
            <person name="Zhang J."/>
            <person name="Kudrna D."/>
            <person name="Lee S."/>
            <person name="Talag J."/>
            <person name="Welchert J."/>
            <person name="Wing R.A."/>
        </authorList>
    </citation>
    <scope>NUCLEOTIDE SEQUENCE [LARGE SCALE GENOMIC DNA]</scope>
</reference>
<proteinExistence type="predicted"/>
<reference evidence="1" key="1">
    <citation type="submission" date="2015-04" db="UniProtKB">
        <authorList>
            <consortium name="EnsemblPlants"/>
        </authorList>
    </citation>
    <scope>IDENTIFICATION</scope>
</reference>
<dbReference type="Proteomes" id="UP000026961">
    <property type="component" value="Chromosome 2"/>
</dbReference>
<dbReference type="Gramene" id="OGLUM02G15110.1">
    <property type="protein sequence ID" value="OGLUM02G15110.1"/>
    <property type="gene ID" value="OGLUM02G15110"/>
</dbReference>
<dbReference type="HOGENOM" id="CLU_1520124_0_0_1"/>
<dbReference type="EnsemblPlants" id="OGLUM02G15110.1">
    <property type="protein sequence ID" value="OGLUM02G15110.1"/>
    <property type="gene ID" value="OGLUM02G15110"/>
</dbReference>
<sequence length="191" mass="20718">MKSSTTGSESSTTICERRRRIVGGGAEEIGEAAPIWMLVRARGFVPIDPAAAQVELLRGVWDWGSARRGESEGAAMMADAVSVGLGYGSGAAIPWDGSDARWEVRERNGPCSYREQIQEDFGEWNCRAVKSMKAEVPDLVCTEGFISTQCKLGVKKNIMTEYLFKWGGNVHCVQAEGTTGFVDGMPSKTDT</sequence>
<accession>A0A0D9YRM8</accession>
<keyword evidence="2" id="KW-1185">Reference proteome</keyword>